<dbReference type="AlphaFoldDB" id="L9XMQ4"/>
<protein>
    <submittedName>
        <fullName evidence="1">Uncharacterized protein</fullName>
    </submittedName>
</protein>
<comment type="caution">
    <text evidence="1">The sequence shown here is derived from an EMBL/GenBank/DDBJ whole genome shotgun (WGS) entry which is preliminary data.</text>
</comment>
<dbReference type="EMBL" id="AOID01000064">
    <property type="protein sequence ID" value="ELY62995.1"/>
    <property type="molecule type" value="Genomic_DNA"/>
</dbReference>
<evidence type="ECO:0000313" key="2">
    <source>
        <dbReference type="Proteomes" id="UP000011632"/>
    </source>
</evidence>
<accession>L9XMQ4</accession>
<organism evidence="1 2">
    <name type="scientific">Natrinema versiforme JCM 10478</name>
    <dbReference type="NCBI Taxonomy" id="1227496"/>
    <lineage>
        <taxon>Archaea</taxon>
        <taxon>Methanobacteriati</taxon>
        <taxon>Methanobacteriota</taxon>
        <taxon>Stenosarchaea group</taxon>
        <taxon>Halobacteria</taxon>
        <taxon>Halobacteriales</taxon>
        <taxon>Natrialbaceae</taxon>
        <taxon>Natrinema</taxon>
    </lineage>
</organism>
<sequence>MPASSRHLFQCVPSVPQRIRIASLRLLLASTLQECDRSKRGILLDVRSLLGFRLLRRARDGLDQFVSVITVRKFQI</sequence>
<evidence type="ECO:0000313" key="1">
    <source>
        <dbReference type="EMBL" id="ELY62995.1"/>
    </source>
</evidence>
<dbReference type="Proteomes" id="UP000011632">
    <property type="component" value="Unassembled WGS sequence"/>
</dbReference>
<gene>
    <name evidence="1" type="ORF">C489_20826</name>
</gene>
<name>L9XMQ4_9EURY</name>
<proteinExistence type="predicted"/>
<reference evidence="1 2" key="1">
    <citation type="journal article" date="2014" name="PLoS Genet.">
        <title>Phylogenetically driven sequencing of extremely halophilic archaea reveals strategies for static and dynamic osmo-response.</title>
        <authorList>
            <person name="Becker E.A."/>
            <person name="Seitzer P.M."/>
            <person name="Tritt A."/>
            <person name="Larsen D."/>
            <person name="Krusor M."/>
            <person name="Yao A.I."/>
            <person name="Wu D."/>
            <person name="Madern D."/>
            <person name="Eisen J.A."/>
            <person name="Darling A.E."/>
            <person name="Facciotti M.T."/>
        </authorList>
    </citation>
    <scope>NUCLEOTIDE SEQUENCE [LARGE SCALE GENOMIC DNA]</scope>
    <source>
        <strain evidence="1 2">JCM 10478</strain>
    </source>
</reference>
<keyword evidence="2" id="KW-1185">Reference proteome</keyword>